<dbReference type="PANTHER" id="PTHR32385:SF15">
    <property type="entry name" value="INOSITOL PHOSPHOCERAMIDE MANNOSYLTRANSFERASE 1"/>
    <property type="match status" value="1"/>
</dbReference>
<keyword evidence="2" id="KW-0472">Membrane</keyword>
<dbReference type="InterPro" id="IPR007577">
    <property type="entry name" value="GlycoTrfase_DXD_sugar-bd_CS"/>
</dbReference>
<keyword evidence="2" id="KW-0812">Transmembrane</keyword>
<evidence type="ECO:0000256" key="1">
    <source>
        <dbReference type="ARBA" id="ARBA00022679"/>
    </source>
</evidence>
<protein>
    <recommendedName>
        <fullName evidence="4">Glycosyltransferase</fullName>
    </recommendedName>
</protein>
<organism evidence="3">
    <name type="scientific">viral metagenome</name>
    <dbReference type="NCBI Taxonomy" id="1070528"/>
    <lineage>
        <taxon>unclassified sequences</taxon>
        <taxon>metagenomes</taxon>
        <taxon>organismal metagenomes</taxon>
    </lineage>
</organism>
<evidence type="ECO:0008006" key="4">
    <source>
        <dbReference type="Google" id="ProtNLM"/>
    </source>
</evidence>
<keyword evidence="1" id="KW-0808">Transferase</keyword>
<name>A0A6C0C3B5_9ZZZZ</name>
<reference evidence="3" key="1">
    <citation type="journal article" date="2020" name="Nature">
        <title>Giant virus diversity and host interactions through global metagenomics.</title>
        <authorList>
            <person name="Schulz F."/>
            <person name="Roux S."/>
            <person name="Paez-Espino D."/>
            <person name="Jungbluth S."/>
            <person name="Walsh D.A."/>
            <person name="Denef V.J."/>
            <person name="McMahon K.D."/>
            <person name="Konstantinidis K.T."/>
            <person name="Eloe-Fadrosh E.A."/>
            <person name="Kyrpides N.C."/>
            <person name="Woyke T."/>
        </authorList>
    </citation>
    <scope>NUCLEOTIDE SEQUENCE</scope>
    <source>
        <strain evidence="3">GVMAG-M-3300020185-18</strain>
    </source>
</reference>
<dbReference type="PANTHER" id="PTHR32385">
    <property type="entry name" value="MANNOSYL PHOSPHORYLINOSITOL CERAMIDE SYNTHASE"/>
    <property type="match status" value="1"/>
</dbReference>
<dbReference type="GO" id="GO:0016020">
    <property type="term" value="C:membrane"/>
    <property type="evidence" value="ECO:0007669"/>
    <property type="project" value="GOC"/>
</dbReference>
<accession>A0A6C0C3B5</accession>
<dbReference type="Pfam" id="PF04488">
    <property type="entry name" value="Gly_transf_sug"/>
    <property type="match status" value="1"/>
</dbReference>
<dbReference type="EMBL" id="MN739328">
    <property type="protein sequence ID" value="QHS98910.1"/>
    <property type="molecule type" value="Genomic_DNA"/>
</dbReference>
<dbReference type="SUPFAM" id="SSF53448">
    <property type="entry name" value="Nucleotide-diphospho-sugar transferases"/>
    <property type="match status" value="1"/>
</dbReference>
<dbReference type="GO" id="GO:0051999">
    <property type="term" value="P:mannosyl-inositol phosphorylceramide biosynthetic process"/>
    <property type="evidence" value="ECO:0007669"/>
    <property type="project" value="TreeGrafter"/>
</dbReference>
<sequence>MIFSNGKIFLRIGYTFWKFKTPIISLNIIYYLLLYYIMSIPKIIHHIWMGKNEIPGLNLYYANSIKETNPDFEYILWKDDDVDKLMKNDFQEYYDKFNELPRMIMKIDMVRYFLMYKYGGLYTDMDYLMFKQFDLLNEKVVIPCNREDKSGNPICLGNCIFASQPNHPYWKSLMDTLFTIDRTKLDYNIDKNIDGNVLGTGPMFVFDMWKKYSKINDDICVSKRKLFHPPTKNNQQYIEELKKSGCYGMHVCTGLWRDNKI</sequence>
<evidence type="ECO:0000256" key="2">
    <source>
        <dbReference type="SAM" id="Phobius"/>
    </source>
</evidence>
<dbReference type="GO" id="GO:0000030">
    <property type="term" value="F:mannosyltransferase activity"/>
    <property type="evidence" value="ECO:0007669"/>
    <property type="project" value="TreeGrafter"/>
</dbReference>
<proteinExistence type="predicted"/>
<evidence type="ECO:0000313" key="3">
    <source>
        <dbReference type="EMBL" id="QHS98910.1"/>
    </source>
</evidence>
<dbReference type="AlphaFoldDB" id="A0A6C0C3B5"/>
<dbReference type="Gene3D" id="3.90.550.20">
    <property type="match status" value="1"/>
</dbReference>
<feature type="transmembrane region" description="Helical" evidence="2">
    <location>
        <begin position="21"/>
        <end position="38"/>
    </location>
</feature>
<dbReference type="InterPro" id="IPR051706">
    <property type="entry name" value="Glycosyltransferase_domain"/>
</dbReference>
<dbReference type="InterPro" id="IPR029044">
    <property type="entry name" value="Nucleotide-diphossugar_trans"/>
</dbReference>
<keyword evidence="2" id="KW-1133">Transmembrane helix</keyword>